<dbReference type="InterPro" id="IPR001296">
    <property type="entry name" value="Glyco_trans_1"/>
</dbReference>
<dbReference type="EMBL" id="LNQE01001690">
    <property type="protein sequence ID" value="KUG14194.1"/>
    <property type="molecule type" value="Genomic_DNA"/>
</dbReference>
<evidence type="ECO:0000313" key="4">
    <source>
        <dbReference type="EMBL" id="KUG14194.1"/>
    </source>
</evidence>
<evidence type="ECO:0000259" key="3">
    <source>
        <dbReference type="Pfam" id="PF13439"/>
    </source>
</evidence>
<protein>
    <submittedName>
        <fullName evidence="4">Glycosyl transferase, group 1</fullName>
    </submittedName>
</protein>
<dbReference type="PANTHER" id="PTHR46401:SF2">
    <property type="entry name" value="GLYCOSYLTRANSFERASE WBBK-RELATED"/>
    <property type="match status" value="1"/>
</dbReference>
<dbReference type="GO" id="GO:0016757">
    <property type="term" value="F:glycosyltransferase activity"/>
    <property type="evidence" value="ECO:0007669"/>
    <property type="project" value="InterPro"/>
</dbReference>
<dbReference type="Pfam" id="PF13439">
    <property type="entry name" value="Glyco_transf_4"/>
    <property type="match status" value="1"/>
</dbReference>
<evidence type="ECO:0000259" key="2">
    <source>
        <dbReference type="Pfam" id="PF00534"/>
    </source>
</evidence>
<dbReference type="Pfam" id="PF00534">
    <property type="entry name" value="Glycos_transf_1"/>
    <property type="match status" value="1"/>
</dbReference>
<name>A0A0W8F0S7_9ZZZZ</name>
<keyword evidence="1 4" id="KW-0808">Transferase</keyword>
<dbReference type="InterPro" id="IPR028098">
    <property type="entry name" value="Glyco_trans_4-like_N"/>
</dbReference>
<evidence type="ECO:0000256" key="1">
    <source>
        <dbReference type="ARBA" id="ARBA00022679"/>
    </source>
</evidence>
<dbReference type="Gene3D" id="3.40.50.2000">
    <property type="entry name" value="Glycogen Phosphorylase B"/>
    <property type="match status" value="2"/>
</dbReference>
<dbReference type="SUPFAM" id="SSF53756">
    <property type="entry name" value="UDP-Glycosyltransferase/glycogen phosphorylase"/>
    <property type="match status" value="1"/>
</dbReference>
<dbReference type="CDD" id="cd03801">
    <property type="entry name" value="GT4_PimA-like"/>
    <property type="match status" value="1"/>
</dbReference>
<feature type="domain" description="Glycosyltransferase subfamily 4-like N-terminal" evidence="3">
    <location>
        <begin position="35"/>
        <end position="137"/>
    </location>
</feature>
<feature type="domain" description="Glycosyl transferase family 1" evidence="2">
    <location>
        <begin position="149"/>
        <end position="285"/>
    </location>
</feature>
<sequence>MAAMKISFYVEDFLFFKYIGCATVAKTLYRQLATMDGLELQWKGLPNHADLVHYHTFGPLALLNRRLAKGRRVLTAHSTPRINRGNISLEKLINRQYPKIYGKYDHIITISEPCHEEVTRMVPDIPATLIPNGVNREFFQRDPDKAAAFRDRHGIPDEQEVVLSVAQLTPRKGLYDFLSIAKQSPGKTFVWVGGFPYGALSKDWRRIRRLKKRCGQNVIFPGYIDDIIGPYSAADTFLMPSYAETFGLVILEALSCGLPVVARDIPEFREIFGDTILFFQSRDEAAALIDDRPLLSRYAAGARDYTAAYDIRDVAREHLDLYRELVGP</sequence>
<reference evidence="4" key="1">
    <citation type="journal article" date="2015" name="Proc. Natl. Acad. Sci. U.S.A.">
        <title>Networks of energetic and metabolic interactions define dynamics in microbial communities.</title>
        <authorList>
            <person name="Embree M."/>
            <person name="Liu J.K."/>
            <person name="Al-Bassam M.M."/>
            <person name="Zengler K."/>
        </authorList>
    </citation>
    <scope>NUCLEOTIDE SEQUENCE</scope>
</reference>
<proteinExistence type="predicted"/>
<organism evidence="4">
    <name type="scientific">hydrocarbon metagenome</name>
    <dbReference type="NCBI Taxonomy" id="938273"/>
    <lineage>
        <taxon>unclassified sequences</taxon>
        <taxon>metagenomes</taxon>
        <taxon>ecological metagenomes</taxon>
    </lineage>
</organism>
<accession>A0A0W8F0S7</accession>
<dbReference type="PANTHER" id="PTHR46401">
    <property type="entry name" value="GLYCOSYLTRANSFERASE WBBK-RELATED"/>
    <property type="match status" value="1"/>
</dbReference>
<dbReference type="AlphaFoldDB" id="A0A0W8F0S7"/>
<comment type="caution">
    <text evidence="4">The sequence shown here is derived from an EMBL/GenBank/DDBJ whole genome shotgun (WGS) entry which is preliminary data.</text>
</comment>
<gene>
    <name evidence="4" type="ORF">ASZ90_016177</name>
</gene>